<feature type="chain" id="PRO_5035182596" description="SH3b domain-containing protein" evidence="1">
    <location>
        <begin position="20"/>
        <end position="207"/>
    </location>
</feature>
<gene>
    <name evidence="3" type="ORF">GCM10011415_32070</name>
</gene>
<comment type="caution">
    <text evidence="3">The sequence shown here is derived from an EMBL/GenBank/DDBJ whole genome shotgun (WGS) entry which is preliminary data.</text>
</comment>
<feature type="signal peptide" evidence="1">
    <location>
        <begin position="1"/>
        <end position="19"/>
    </location>
</feature>
<dbReference type="InterPro" id="IPR003646">
    <property type="entry name" value="SH3-like_bac-type"/>
</dbReference>
<evidence type="ECO:0000313" key="4">
    <source>
        <dbReference type="Proteomes" id="UP000617145"/>
    </source>
</evidence>
<evidence type="ECO:0000313" key="3">
    <source>
        <dbReference type="EMBL" id="GGG80295.1"/>
    </source>
</evidence>
<protein>
    <recommendedName>
        <fullName evidence="2">SH3b domain-containing protein</fullName>
    </recommendedName>
</protein>
<keyword evidence="4" id="KW-1185">Reference proteome</keyword>
<proteinExistence type="predicted"/>
<accession>A0A8J2ZLW7</accession>
<reference evidence="3" key="1">
    <citation type="journal article" date="2014" name="Int. J. Syst. Evol. Microbiol.">
        <title>Complete genome sequence of Corynebacterium casei LMG S-19264T (=DSM 44701T), isolated from a smear-ripened cheese.</title>
        <authorList>
            <consortium name="US DOE Joint Genome Institute (JGI-PGF)"/>
            <person name="Walter F."/>
            <person name="Albersmeier A."/>
            <person name="Kalinowski J."/>
            <person name="Ruckert C."/>
        </authorList>
    </citation>
    <scope>NUCLEOTIDE SEQUENCE</scope>
    <source>
        <strain evidence="3">CGMCC 1.15762</strain>
    </source>
</reference>
<evidence type="ECO:0000256" key="1">
    <source>
        <dbReference type="SAM" id="SignalP"/>
    </source>
</evidence>
<name>A0A8J2ZLW7_9RHOB</name>
<reference evidence="3" key="2">
    <citation type="submission" date="2020-09" db="EMBL/GenBank/DDBJ databases">
        <authorList>
            <person name="Sun Q."/>
            <person name="Zhou Y."/>
        </authorList>
    </citation>
    <scope>NUCLEOTIDE SEQUENCE</scope>
    <source>
        <strain evidence="3">CGMCC 1.15762</strain>
    </source>
</reference>
<organism evidence="3 4">
    <name type="scientific">Salipiger pallidus</name>
    <dbReference type="NCBI Taxonomy" id="1775170"/>
    <lineage>
        <taxon>Bacteria</taxon>
        <taxon>Pseudomonadati</taxon>
        <taxon>Pseudomonadota</taxon>
        <taxon>Alphaproteobacteria</taxon>
        <taxon>Rhodobacterales</taxon>
        <taxon>Roseobacteraceae</taxon>
        <taxon>Salipiger</taxon>
    </lineage>
</organism>
<evidence type="ECO:0000259" key="2">
    <source>
        <dbReference type="Pfam" id="PF08239"/>
    </source>
</evidence>
<feature type="domain" description="SH3b" evidence="2">
    <location>
        <begin position="41"/>
        <end position="94"/>
    </location>
</feature>
<dbReference type="Gene3D" id="2.30.30.40">
    <property type="entry name" value="SH3 Domains"/>
    <property type="match status" value="1"/>
</dbReference>
<dbReference type="PROSITE" id="PS51257">
    <property type="entry name" value="PROKAR_LIPOPROTEIN"/>
    <property type="match status" value="1"/>
</dbReference>
<dbReference type="Proteomes" id="UP000617145">
    <property type="component" value="Unassembled WGS sequence"/>
</dbReference>
<sequence length="207" mass="21541">MPRPTILTAITAMTLGACATAVISGSPLPALYDVTDVASDDVLNVRAAPEAGAEILGALPFAQTRTEVTALSDDGSWGRVNLREQAGWVNMRYMARQQGSTIGEGAAFSCYGTEPFWSLIHTPGGTFSWSDIEGNNLELSASSPEPVPGAGHVAHASGPGQKASIAIKPVQACSDGMSDRLFGLEALVTLTGKRDGTYRGCCSVQPQ</sequence>
<dbReference type="EMBL" id="BMJV01000006">
    <property type="protein sequence ID" value="GGG80295.1"/>
    <property type="molecule type" value="Genomic_DNA"/>
</dbReference>
<dbReference type="Pfam" id="PF08239">
    <property type="entry name" value="SH3_3"/>
    <property type="match status" value="1"/>
</dbReference>
<keyword evidence="1" id="KW-0732">Signal</keyword>
<dbReference type="AlphaFoldDB" id="A0A8J2ZLW7"/>
<dbReference type="RefSeq" id="WP_188791234.1">
    <property type="nucleotide sequence ID" value="NZ_BMJV01000006.1"/>
</dbReference>